<accession>A0A2X0MHX2</accession>
<dbReference type="Proteomes" id="UP000249464">
    <property type="component" value="Unassembled WGS sequence"/>
</dbReference>
<evidence type="ECO:0000313" key="11">
    <source>
        <dbReference type="Proteomes" id="UP000249464"/>
    </source>
</evidence>
<evidence type="ECO:0000256" key="8">
    <source>
        <dbReference type="ARBA" id="ARBA00023288"/>
    </source>
</evidence>
<dbReference type="EMBL" id="FQNC01000049">
    <property type="protein sequence ID" value="SGY81185.1"/>
    <property type="molecule type" value="Genomic_DNA"/>
</dbReference>
<dbReference type="PROSITE" id="PS51420">
    <property type="entry name" value="RHO"/>
    <property type="match status" value="1"/>
</dbReference>
<dbReference type="GO" id="GO:0005886">
    <property type="term" value="C:plasma membrane"/>
    <property type="evidence" value="ECO:0007669"/>
    <property type="project" value="UniProtKB-SubCell"/>
</dbReference>
<dbReference type="Gene3D" id="3.40.50.300">
    <property type="entry name" value="P-loop containing nucleotide triphosphate hydrolases"/>
    <property type="match status" value="1"/>
</dbReference>
<evidence type="ECO:0000313" key="10">
    <source>
        <dbReference type="EMBL" id="SGY81185.1"/>
    </source>
</evidence>
<proteinExistence type="inferred from homology"/>
<sequence>MAPEPVRSLSLGALIPVPPLVSASTQTDSPIWVPNPFSKQTKRKLVVVGDGATGKTSLLSVFSMGEFPQEYEPTIFENYVAEIRLDGKAVQLALWDTAGQESFERLRPLSYASAHVILICYAVDSPDSLENVTTKWIEEVRAHLKDVPVLLVGLKKDLRDGNQSPARCISTQEGEETAREIGAKAFFETSALLNEGVDEVFESATRQAMLVRTTNETSARRMNGANEARMVGSNRVGPVKSREERERSGCGCVVC</sequence>
<dbReference type="GO" id="GO:0007264">
    <property type="term" value="P:small GTPase-mediated signal transduction"/>
    <property type="evidence" value="ECO:0007669"/>
    <property type="project" value="InterPro"/>
</dbReference>
<dbReference type="InterPro" id="IPR027417">
    <property type="entry name" value="P-loop_NTPase"/>
</dbReference>
<keyword evidence="3" id="KW-1003">Cell membrane</keyword>
<dbReference type="SMART" id="SM00174">
    <property type="entry name" value="RHO"/>
    <property type="match status" value="1"/>
</dbReference>
<dbReference type="SMART" id="SM00173">
    <property type="entry name" value="RAS"/>
    <property type="match status" value="1"/>
</dbReference>
<evidence type="ECO:0000256" key="1">
    <source>
        <dbReference type="ARBA" id="ARBA00004342"/>
    </source>
</evidence>
<reference evidence="10 11" key="1">
    <citation type="submission" date="2016-11" db="EMBL/GenBank/DDBJ databases">
        <authorList>
            <person name="Jaros S."/>
            <person name="Januszkiewicz K."/>
            <person name="Wedrychowicz H."/>
        </authorList>
    </citation>
    <scope>NUCLEOTIDE SEQUENCE [LARGE SCALE GENOMIC DNA]</scope>
</reference>
<dbReference type="PRINTS" id="PR00449">
    <property type="entry name" value="RASTRNSFRMNG"/>
</dbReference>
<keyword evidence="4" id="KW-0488">Methylation</keyword>
<protein>
    <submittedName>
        <fullName evidence="10">BQ5605_C009g05482 protein</fullName>
    </submittedName>
</protein>
<dbReference type="STRING" id="796604.A0A2X0MHX2"/>
<dbReference type="InterPro" id="IPR001806">
    <property type="entry name" value="Small_GTPase"/>
</dbReference>
<dbReference type="SUPFAM" id="SSF52540">
    <property type="entry name" value="P-loop containing nucleoside triphosphate hydrolases"/>
    <property type="match status" value="1"/>
</dbReference>
<dbReference type="FunFam" id="3.40.50.300:FF:000983">
    <property type="entry name" value="Rho family GTPase"/>
    <property type="match status" value="1"/>
</dbReference>
<dbReference type="PANTHER" id="PTHR24072">
    <property type="entry name" value="RHO FAMILY GTPASE"/>
    <property type="match status" value="1"/>
</dbReference>
<dbReference type="InterPro" id="IPR003578">
    <property type="entry name" value="Small_GTPase_Rho"/>
</dbReference>
<keyword evidence="5" id="KW-0547">Nucleotide-binding</keyword>
<dbReference type="Pfam" id="PF00071">
    <property type="entry name" value="Ras"/>
    <property type="match status" value="1"/>
</dbReference>
<keyword evidence="7" id="KW-0472">Membrane</keyword>
<evidence type="ECO:0000256" key="5">
    <source>
        <dbReference type="ARBA" id="ARBA00022741"/>
    </source>
</evidence>
<evidence type="ECO:0000256" key="2">
    <source>
        <dbReference type="ARBA" id="ARBA00010142"/>
    </source>
</evidence>
<organism evidence="10 11">
    <name type="scientific">Microbotryum silenes-dioicae</name>
    <dbReference type="NCBI Taxonomy" id="796604"/>
    <lineage>
        <taxon>Eukaryota</taxon>
        <taxon>Fungi</taxon>
        <taxon>Dikarya</taxon>
        <taxon>Basidiomycota</taxon>
        <taxon>Pucciniomycotina</taxon>
        <taxon>Microbotryomycetes</taxon>
        <taxon>Microbotryales</taxon>
        <taxon>Microbotryaceae</taxon>
        <taxon>Microbotryum</taxon>
    </lineage>
</organism>
<dbReference type="SMART" id="SM00175">
    <property type="entry name" value="RAB"/>
    <property type="match status" value="1"/>
</dbReference>
<evidence type="ECO:0000256" key="6">
    <source>
        <dbReference type="ARBA" id="ARBA00023134"/>
    </source>
</evidence>
<evidence type="ECO:0000256" key="7">
    <source>
        <dbReference type="ARBA" id="ARBA00023136"/>
    </source>
</evidence>
<keyword evidence="8" id="KW-0449">Lipoprotein</keyword>
<keyword evidence="9" id="KW-0636">Prenylation</keyword>
<evidence type="ECO:0000256" key="3">
    <source>
        <dbReference type="ARBA" id="ARBA00022475"/>
    </source>
</evidence>
<dbReference type="SMART" id="SM00176">
    <property type="entry name" value="RAN"/>
    <property type="match status" value="1"/>
</dbReference>
<gene>
    <name evidence="10" type="primary">BQ5605_C009g05482</name>
    <name evidence="10" type="ORF">BQ5605_C009G05482</name>
</gene>
<name>A0A2X0MHX2_9BASI</name>
<keyword evidence="11" id="KW-1185">Reference proteome</keyword>
<comment type="similarity">
    <text evidence="2">Belongs to the small GTPase superfamily. Rho family.</text>
</comment>
<dbReference type="InterPro" id="IPR005225">
    <property type="entry name" value="Small_GTP-bd"/>
</dbReference>
<dbReference type="GO" id="GO:0005525">
    <property type="term" value="F:GTP binding"/>
    <property type="evidence" value="ECO:0007669"/>
    <property type="project" value="UniProtKB-KW"/>
</dbReference>
<dbReference type="AlphaFoldDB" id="A0A2X0MHX2"/>
<dbReference type="NCBIfam" id="TIGR00231">
    <property type="entry name" value="small_GTP"/>
    <property type="match status" value="1"/>
</dbReference>
<dbReference type="GO" id="GO:0003924">
    <property type="term" value="F:GTPase activity"/>
    <property type="evidence" value="ECO:0007669"/>
    <property type="project" value="InterPro"/>
</dbReference>
<comment type="subcellular location">
    <subcellularLocation>
        <location evidence="1">Cell membrane</location>
        <topology evidence="1">Lipid-anchor</topology>
        <orientation evidence="1">Cytoplasmic side</orientation>
    </subcellularLocation>
</comment>
<keyword evidence="6" id="KW-0342">GTP-binding</keyword>
<dbReference type="PROSITE" id="PS51419">
    <property type="entry name" value="RAB"/>
    <property type="match status" value="1"/>
</dbReference>
<evidence type="ECO:0000256" key="9">
    <source>
        <dbReference type="ARBA" id="ARBA00023289"/>
    </source>
</evidence>
<evidence type="ECO:0000256" key="4">
    <source>
        <dbReference type="ARBA" id="ARBA00022481"/>
    </source>
</evidence>
<dbReference type="PROSITE" id="PS51421">
    <property type="entry name" value="RAS"/>
    <property type="match status" value="1"/>
</dbReference>